<dbReference type="PANTHER" id="PTHR21027">
    <property type="entry name" value="TRNA-SPLICING ENDONUCLEASE SUBUNIT SEN54"/>
    <property type="match status" value="1"/>
</dbReference>
<feature type="compositionally biased region" description="Pro residues" evidence="3">
    <location>
        <begin position="231"/>
        <end position="249"/>
    </location>
</feature>
<dbReference type="GO" id="GO:0004519">
    <property type="term" value="F:endonuclease activity"/>
    <property type="evidence" value="ECO:0007669"/>
    <property type="project" value="UniProtKB-KW"/>
</dbReference>
<feature type="compositionally biased region" description="Low complexity" evidence="3">
    <location>
        <begin position="294"/>
        <end position="305"/>
    </location>
</feature>
<dbReference type="CTD" id="283989"/>
<gene>
    <name evidence="6" type="primary">tsen54</name>
</gene>
<dbReference type="AlphaFoldDB" id="A0A6P8EWW8"/>
<dbReference type="Pfam" id="PF12928">
    <property type="entry name" value="tRNA_int_end_N2"/>
    <property type="match status" value="1"/>
</dbReference>
<feature type="compositionally biased region" description="Basic residues" evidence="3">
    <location>
        <begin position="195"/>
        <end position="211"/>
    </location>
</feature>
<dbReference type="Proteomes" id="UP000515152">
    <property type="component" value="Chromosome 23"/>
</dbReference>
<evidence type="ECO:0000259" key="4">
    <source>
        <dbReference type="Pfam" id="PF12928"/>
    </source>
</evidence>
<dbReference type="KEGG" id="char:105901720"/>
<evidence type="ECO:0000256" key="1">
    <source>
        <dbReference type="ARBA" id="ARBA00005736"/>
    </source>
</evidence>
<dbReference type="OrthoDB" id="408683at2759"/>
<keyword evidence="6" id="KW-0255">Endonuclease</keyword>
<organism evidence="5 6">
    <name type="scientific">Clupea harengus</name>
    <name type="common">Atlantic herring</name>
    <dbReference type="NCBI Taxonomy" id="7950"/>
    <lineage>
        <taxon>Eukaryota</taxon>
        <taxon>Metazoa</taxon>
        <taxon>Chordata</taxon>
        <taxon>Craniata</taxon>
        <taxon>Vertebrata</taxon>
        <taxon>Euteleostomi</taxon>
        <taxon>Actinopterygii</taxon>
        <taxon>Neopterygii</taxon>
        <taxon>Teleostei</taxon>
        <taxon>Clupei</taxon>
        <taxon>Clupeiformes</taxon>
        <taxon>Clupeoidei</taxon>
        <taxon>Clupeidae</taxon>
        <taxon>Clupea</taxon>
    </lineage>
</organism>
<comment type="similarity">
    <text evidence="1">Belongs to the SEN54 family.</text>
</comment>
<name>A0A6P8EWW8_CLUHA</name>
<feature type="compositionally biased region" description="Gly residues" evidence="3">
    <location>
        <begin position="267"/>
        <end position="277"/>
    </location>
</feature>
<dbReference type="InterPro" id="IPR024336">
    <property type="entry name" value="tRNA_splic_suSen54_N"/>
</dbReference>
<evidence type="ECO:0000313" key="5">
    <source>
        <dbReference type="Proteomes" id="UP000515152"/>
    </source>
</evidence>
<reference evidence="6" key="1">
    <citation type="submission" date="2025-08" db="UniProtKB">
        <authorList>
            <consortium name="RefSeq"/>
        </authorList>
    </citation>
    <scope>IDENTIFICATION</scope>
</reference>
<dbReference type="GeneID" id="105901720"/>
<keyword evidence="6" id="KW-0378">Hydrolase</keyword>
<feature type="region of interest" description="Disordered" evidence="3">
    <location>
        <begin position="188"/>
        <end position="335"/>
    </location>
</feature>
<dbReference type="RefSeq" id="XP_031416581.1">
    <property type="nucleotide sequence ID" value="XM_031560721.2"/>
</dbReference>
<dbReference type="GO" id="GO:0000379">
    <property type="term" value="P:tRNA-type intron splice site recognition and cleavage"/>
    <property type="evidence" value="ECO:0007669"/>
    <property type="project" value="TreeGrafter"/>
</dbReference>
<dbReference type="GO" id="GO:0000214">
    <property type="term" value="C:tRNA-intron endonuclease complex"/>
    <property type="evidence" value="ECO:0007669"/>
    <property type="project" value="TreeGrafter"/>
</dbReference>
<accession>A0A6P8EWW8</accession>
<sequence>MADEETSTEQPKLQFCSELLSPSEQFEARSRSHKIPVRGQKHFLPTGSERQRERLEQSLQEHWTLVGEERVERLGSLVRALWIPGEDVVELQTPAGKFWQTMGYAAHGKQRLLPEEALYLMECGNLQVFHHDLPLSIEEGYERLLSSGRPGLLSLHQYQVFGHLKRLGYVVNRFDPSTVQSRYERQLNLPQSRDRHGHHLKRKRSQSPAHRHAGDQTPPPPEKPAEEGAEPTPPSPPASPVCPDPPLSPPQERSPARGPPQDQSAGAGAGQGLVGGGRDGRTRLAGAGAGAEGGPECLPPLGLQEDPLPRPGLVPPRPPRPPHPPLPPPDPRLLPGALEVGECNVAPWLRQLSLRDERLSRRERDRQRQRSRYHRDVNDDRDVRRCRNWAEYLELRERRWSRRNHGDKPANLWNGSVTPLSQPGHASSHGDLLNQIGVIQSSRLLDDAVSLTIPSQWKISFDVYQPDTVADYKKSNPGKPYTRMCVCSFEGPVPDLQVVKSLSFQSGDVPVTFAAVDRGDISFYCFKDIQLPVDVCH</sequence>
<evidence type="ECO:0000256" key="2">
    <source>
        <dbReference type="ARBA" id="ARBA00022694"/>
    </source>
</evidence>
<keyword evidence="5" id="KW-1185">Reference proteome</keyword>
<feature type="domain" description="tRNA-splicing endonuclease subunit Sen54 N-terminal" evidence="4">
    <location>
        <begin position="65"/>
        <end position="129"/>
    </location>
</feature>
<evidence type="ECO:0000256" key="3">
    <source>
        <dbReference type="SAM" id="MobiDB-lite"/>
    </source>
</evidence>
<feature type="compositionally biased region" description="Pro residues" evidence="3">
    <location>
        <begin position="309"/>
        <end position="332"/>
    </location>
</feature>
<proteinExistence type="inferred from homology"/>
<dbReference type="PANTHER" id="PTHR21027:SF1">
    <property type="entry name" value="TRNA-SPLICING ENDONUCLEASE SUBUNIT SEN54"/>
    <property type="match status" value="1"/>
</dbReference>
<keyword evidence="2" id="KW-0819">tRNA processing</keyword>
<evidence type="ECO:0000313" key="6">
    <source>
        <dbReference type="RefSeq" id="XP_031416581.1"/>
    </source>
</evidence>
<dbReference type="InterPro" id="IPR024337">
    <property type="entry name" value="tRNA_splic_suSen54"/>
</dbReference>
<keyword evidence="6" id="KW-0540">Nuclease</keyword>
<protein>
    <submittedName>
        <fullName evidence="6">tRNA-splicing endonuclease subunit Sen54</fullName>
    </submittedName>
</protein>